<protein>
    <submittedName>
        <fullName evidence="2">Phage tail protein</fullName>
    </submittedName>
</protein>
<dbReference type="AlphaFoldDB" id="A0A2N5C426"/>
<evidence type="ECO:0000256" key="1">
    <source>
        <dbReference type="SAM" id="MobiDB-lite"/>
    </source>
</evidence>
<organism evidence="2 3">
    <name type="scientific">Cupriavidus pauculus</name>
    <dbReference type="NCBI Taxonomy" id="82633"/>
    <lineage>
        <taxon>Bacteria</taxon>
        <taxon>Pseudomonadati</taxon>
        <taxon>Pseudomonadota</taxon>
        <taxon>Betaproteobacteria</taxon>
        <taxon>Burkholderiales</taxon>
        <taxon>Burkholderiaceae</taxon>
        <taxon>Cupriavidus</taxon>
    </lineage>
</organism>
<name>A0A2N5C426_9BURK</name>
<feature type="region of interest" description="Disordered" evidence="1">
    <location>
        <begin position="171"/>
        <end position="208"/>
    </location>
</feature>
<dbReference type="OrthoDB" id="6873399at2"/>
<evidence type="ECO:0000313" key="3">
    <source>
        <dbReference type="Proteomes" id="UP000234341"/>
    </source>
</evidence>
<sequence>MTTTAELADLAVEALAGKTEAGTNVFAPRDWPTWSGEYPVLLLHAPSEEGASLGRNAPQFDVTATLQITGRMQVPAQDSDTAASVLQVKLEAMREQIKRALINSPQLMSRLQQFPFLRSKIVTDPSGEEHLGELAMEIGMEFYQGPEDFYPVVGDEVEQVNLHLDATNVYDPSGTYADPPFPQEVVPAPRESGPDGRDEGTLQINLSD</sequence>
<comment type="caution">
    <text evidence="2">The sequence shown here is derived from an EMBL/GenBank/DDBJ whole genome shotgun (WGS) entry which is preliminary data.</text>
</comment>
<accession>A0A2N5C426</accession>
<gene>
    <name evidence="2" type="ORF">CYJ10_29430</name>
</gene>
<dbReference type="EMBL" id="PJRP01000021">
    <property type="protein sequence ID" value="PLP96967.1"/>
    <property type="molecule type" value="Genomic_DNA"/>
</dbReference>
<dbReference type="Proteomes" id="UP000234341">
    <property type="component" value="Unassembled WGS sequence"/>
</dbReference>
<reference evidence="2 3" key="1">
    <citation type="submission" date="2017-12" db="EMBL/GenBank/DDBJ databases">
        <title>Genome sequence of the active heterotrophic nitrifier-denitrifier, Cupriavidus pauculus UM1.</title>
        <authorList>
            <person name="Putonti C."/>
            <person name="Castignetti D."/>
        </authorList>
    </citation>
    <scope>NUCLEOTIDE SEQUENCE [LARGE SCALE GENOMIC DNA]</scope>
    <source>
        <strain evidence="2 3">UM1</strain>
    </source>
</reference>
<evidence type="ECO:0000313" key="2">
    <source>
        <dbReference type="EMBL" id="PLP96967.1"/>
    </source>
</evidence>
<proteinExistence type="predicted"/>